<protein>
    <submittedName>
        <fullName evidence="1">Uncharacterized protein</fullName>
    </submittedName>
</protein>
<reference evidence="1" key="1">
    <citation type="submission" date="2022-10" db="EMBL/GenBank/DDBJ databases">
        <title>Complete Genome of Trichothecium roseum strain YXFP-22015, a Plant Pathogen Isolated from Citrus.</title>
        <authorList>
            <person name="Wang Y."/>
            <person name="Zhu L."/>
        </authorList>
    </citation>
    <scope>NUCLEOTIDE SEQUENCE</scope>
    <source>
        <strain evidence="1">YXFP-22015</strain>
    </source>
</reference>
<organism evidence="1 2">
    <name type="scientific">Trichothecium roseum</name>
    <dbReference type="NCBI Taxonomy" id="47278"/>
    <lineage>
        <taxon>Eukaryota</taxon>
        <taxon>Fungi</taxon>
        <taxon>Dikarya</taxon>
        <taxon>Ascomycota</taxon>
        <taxon>Pezizomycotina</taxon>
        <taxon>Sordariomycetes</taxon>
        <taxon>Hypocreomycetidae</taxon>
        <taxon>Hypocreales</taxon>
        <taxon>Hypocreales incertae sedis</taxon>
        <taxon>Trichothecium</taxon>
    </lineage>
</organism>
<comment type="caution">
    <text evidence="1">The sequence shown here is derived from an EMBL/GenBank/DDBJ whole genome shotgun (WGS) entry which is preliminary data.</text>
</comment>
<keyword evidence="2" id="KW-1185">Reference proteome</keyword>
<sequence length="527" mass="59252">MSYHSVVYAASGLVLLVAFIRYLSAPKKTNLPPGPKGLPFLGNVKDLPPAGVPEYSHWLKHKDLYGPISSISMLGQTLVVLHDKKVAAEILEKKSSKSSDRPTTEMNHLLNQQAMIVPNLPLNDNIRYCRKLFHQQMGTGKLVERFQSTLDLESRRFMLNILKTPDDILKHMHTLAGATILKATYGYSPETNGNDPLVNRIENFIALLMDTVTPGRWMVDLFPMIKHWPKGLPGTEYARAVRGVANEWKDLERIPYNFVRSQMDFGSHAPSFVSNALEERLVEKKSKLTPADEEAALKSTAAIMYIAAEETTTTSLRAIILAMLRYPEVQRKAHEEIDRVIGHDRLPGYEDQKSLPYIEALITEVMRWWPAVPMGVPHMVAEDMTAGGYLIPKGAAILPSVWWFCHDPETHPDPERFDPERFLAPRNEADPREIIFGYGRRICPGRHFADTTLWINVARLLAAFEMSKAVDANGNEIDPNPSGSAGLSLRIESFPFKITARNKQRAELVERVCATEDVAGQSHMLNL</sequence>
<evidence type="ECO:0000313" key="1">
    <source>
        <dbReference type="EMBL" id="KAI9897269.1"/>
    </source>
</evidence>
<gene>
    <name evidence="1" type="ORF">N3K66_008291</name>
</gene>
<name>A0ACC0UUT5_9HYPO</name>
<proteinExistence type="predicted"/>
<evidence type="ECO:0000313" key="2">
    <source>
        <dbReference type="Proteomes" id="UP001163324"/>
    </source>
</evidence>
<accession>A0ACC0UUT5</accession>
<dbReference type="Proteomes" id="UP001163324">
    <property type="component" value="Chromosome 8"/>
</dbReference>
<dbReference type="EMBL" id="CM047947">
    <property type="protein sequence ID" value="KAI9897269.1"/>
    <property type="molecule type" value="Genomic_DNA"/>
</dbReference>